<proteinExistence type="predicted"/>
<keyword evidence="3" id="KW-1185">Reference proteome</keyword>
<feature type="region of interest" description="Disordered" evidence="1">
    <location>
        <begin position="317"/>
        <end position="342"/>
    </location>
</feature>
<dbReference type="GeneID" id="41978413"/>
<protein>
    <submittedName>
        <fullName evidence="2">Uncharacterized protein</fullName>
    </submittedName>
</protein>
<accession>A0A507AQE4</accession>
<reference evidence="2 3" key="1">
    <citation type="submission" date="2019-06" db="EMBL/GenBank/DDBJ databases">
        <title>Draft genome sequence of the filamentous fungus Phialemoniopsis curvata isolated from diesel fuel.</title>
        <authorList>
            <person name="Varaljay V.A."/>
            <person name="Lyon W.J."/>
            <person name="Crouch A.L."/>
            <person name="Drake C.E."/>
            <person name="Hollomon J.M."/>
            <person name="Nadeau L.J."/>
            <person name="Nunn H.S."/>
            <person name="Stevenson B.S."/>
            <person name="Bojanowski C.L."/>
            <person name="Crookes-Goodson W.J."/>
        </authorList>
    </citation>
    <scope>NUCLEOTIDE SEQUENCE [LARGE SCALE GENOMIC DNA]</scope>
    <source>
        <strain evidence="2 3">D216</strain>
    </source>
</reference>
<feature type="region of interest" description="Disordered" evidence="1">
    <location>
        <begin position="166"/>
        <end position="189"/>
    </location>
</feature>
<dbReference type="EMBL" id="SKBQ01000095">
    <property type="protein sequence ID" value="TPX07071.1"/>
    <property type="molecule type" value="Genomic_DNA"/>
</dbReference>
<dbReference type="AlphaFoldDB" id="A0A507AQE4"/>
<evidence type="ECO:0000313" key="2">
    <source>
        <dbReference type="EMBL" id="TPX07071.1"/>
    </source>
</evidence>
<comment type="caution">
    <text evidence="2">The sequence shown here is derived from an EMBL/GenBank/DDBJ whole genome shotgun (WGS) entry which is preliminary data.</text>
</comment>
<evidence type="ECO:0000256" key="1">
    <source>
        <dbReference type="SAM" id="MobiDB-lite"/>
    </source>
</evidence>
<dbReference type="Proteomes" id="UP000319257">
    <property type="component" value="Unassembled WGS sequence"/>
</dbReference>
<name>A0A507AQE4_9PEZI</name>
<organism evidence="2 3">
    <name type="scientific">Thyridium curvatum</name>
    <dbReference type="NCBI Taxonomy" id="1093900"/>
    <lineage>
        <taxon>Eukaryota</taxon>
        <taxon>Fungi</taxon>
        <taxon>Dikarya</taxon>
        <taxon>Ascomycota</taxon>
        <taxon>Pezizomycotina</taxon>
        <taxon>Sordariomycetes</taxon>
        <taxon>Sordariomycetidae</taxon>
        <taxon>Thyridiales</taxon>
        <taxon>Thyridiaceae</taxon>
        <taxon>Thyridium</taxon>
    </lineage>
</organism>
<sequence>MSPSPSQLPLPLPFLLLLPLPHRLRTPQQPIHALQPPHLHPLRPRDPHGVAQDDLDLQRPAGLPVEQHRRPGPGIALRAPDDPLGRRVPMPLHPPGVLERAAQHRRRRGPDLVHDAAQVGPQLRVRQHVGVAPAAGQHGRRVERGVDAQLVPPHRLQAELRQRLGVLDAAQPRQPPRQVGRGPRAPLRERRPRVVVRRLPSASLLLAAAAVAVAVRVRVRERGRVGVGPQVHPRPAVLPDRARADLLRADDGHGADDGRPREPPAVRVLDAHAVLDQHDGRAGPHERRDGGRVVAAVRQRLGGHDNEVPARAGRCCRSRRRRRRRRRAVERVGGRRRGGGRY</sequence>
<feature type="region of interest" description="Disordered" evidence="1">
    <location>
        <begin position="32"/>
        <end position="87"/>
    </location>
</feature>
<gene>
    <name evidence="2" type="ORF">E0L32_010966</name>
</gene>
<feature type="compositionally biased region" description="Low complexity" evidence="1">
    <location>
        <begin position="169"/>
        <end position="185"/>
    </location>
</feature>
<dbReference type="InParanoid" id="A0A507AQE4"/>
<dbReference type="RefSeq" id="XP_030988782.1">
    <property type="nucleotide sequence ID" value="XM_031133642.1"/>
</dbReference>
<evidence type="ECO:0000313" key="3">
    <source>
        <dbReference type="Proteomes" id="UP000319257"/>
    </source>
</evidence>